<evidence type="ECO:0000313" key="6">
    <source>
        <dbReference type="EMBL" id="MFC4669211.1"/>
    </source>
</evidence>
<dbReference type="RefSeq" id="WP_380717621.1">
    <property type="nucleotide sequence ID" value="NZ_JBHSGI010000009.1"/>
</dbReference>
<keyword evidence="2 5" id="KW-0812">Transmembrane</keyword>
<gene>
    <name evidence="6" type="ORF">ACFO5X_11650</name>
</gene>
<comment type="subcellular location">
    <subcellularLocation>
        <location evidence="1">Membrane</location>
        <topology evidence="1">Multi-pass membrane protein</topology>
    </subcellularLocation>
</comment>
<feature type="transmembrane region" description="Helical" evidence="5">
    <location>
        <begin position="47"/>
        <end position="65"/>
    </location>
</feature>
<accession>A0ABV9KI16</accession>
<evidence type="ECO:0000256" key="5">
    <source>
        <dbReference type="SAM" id="Phobius"/>
    </source>
</evidence>
<keyword evidence="4 5" id="KW-0472">Membrane</keyword>
<evidence type="ECO:0000256" key="4">
    <source>
        <dbReference type="ARBA" id="ARBA00023136"/>
    </source>
</evidence>
<dbReference type="EMBL" id="JBHSGI010000009">
    <property type="protein sequence ID" value="MFC4669211.1"/>
    <property type="molecule type" value="Genomic_DNA"/>
</dbReference>
<feature type="transmembrane region" description="Helical" evidence="5">
    <location>
        <begin position="95"/>
        <end position="114"/>
    </location>
</feature>
<evidence type="ECO:0000256" key="3">
    <source>
        <dbReference type="ARBA" id="ARBA00022989"/>
    </source>
</evidence>
<keyword evidence="3 5" id="KW-1133">Transmembrane helix</keyword>
<organism evidence="6 7">
    <name type="scientific">Seohaeicola nanhaiensis</name>
    <dbReference type="NCBI Taxonomy" id="1387282"/>
    <lineage>
        <taxon>Bacteria</taxon>
        <taxon>Pseudomonadati</taxon>
        <taxon>Pseudomonadota</taxon>
        <taxon>Alphaproteobacteria</taxon>
        <taxon>Rhodobacterales</taxon>
        <taxon>Roseobacteraceae</taxon>
        <taxon>Seohaeicola</taxon>
    </lineage>
</organism>
<proteinExistence type="predicted"/>
<feature type="transmembrane region" description="Helical" evidence="5">
    <location>
        <begin position="9"/>
        <end position="27"/>
    </location>
</feature>
<sequence>MSEPFMTRLGWGLCVLFGLFMFGASVAPKFLTDVGQQTMAGLGWPDAPVLLIGALELVCSVLFLIPRTGVFGATLMMAIFGGAMVAQMLAGSPLVSHTLFPVWLGIVMWVGLWLRDPAVRRVWPIRR</sequence>
<keyword evidence="7" id="KW-1185">Reference proteome</keyword>
<dbReference type="Pfam" id="PF13564">
    <property type="entry name" value="DoxX_2"/>
    <property type="match status" value="1"/>
</dbReference>
<dbReference type="Proteomes" id="UP001595973">
    <property type="component" value="Unassembled WGS sequence"/>
</dbReference>
<evidence type="ECO:0000313" key="7">
    <source>
        <dbReference type="Proteomes" id="UP001595973"/>
    </source>
</evidence>
<dbReference type="InterPro" id="IPR032808">
    <property type="entry name" value="DoxX"/>
</dbReference>
<reference evidence="7" key="1">
    <citation type="journal article" date="2019" name="Int. J. Syst. Evol. Microbiol.">
        <title>The Global Catalogue of Microorganisms (GCM) 10K type strain sequencing project: providing services to taxonomists for standard genome sequencing and annotation.</title>
        <authorList>
            <consortium name="The Broad Institute Genomics Platform"/>
            <consortium name="The Broad Institute Genome Sequencing Center for Infectious Disease"/>
            <person name="Wu L."/>
            <person name="Ma J."/>
        </authorList>
    </citation>
    <scope>NUCLEOTIDE SEQUENCE [LARGE SCALE GENOMIC DNA]</scope>
    <source>
        <strain evidence="7">CGMCC 4.7283</strain>
    </source>
</reference>
<protein>
    <submittedName>
        <fullName evidence="6">DoxX family protein</fullName>
    </submittedName>
</protein>
<feature type="transmembrane region" description="Helical" evidence="5">
    <location>
        <begin position="70"/>
        <end position="89"/>
    </location>
</feature>
<name>A0ABV9KI16_9RHOB</name>
<evidence type="ECO:0000256" key="1">
    <source>
        <dbReference type="ARBA" id="ARBA00004141"/>
    </source>
</evidence>
<evidence type="ECO:0000256" key="2">
    <source>
        <dbReference type="ARBA" id="ARBA00022692"/>
    </source>
</evidence>
<comment type="caution">
    <text evidence="6">The sequence shown here is derived from an EMBL/GenBank/DDBJ whole genome shotgun (WGS) entry which is preliminary data.</text>
</comment>